<feature type="transmembrane region" description="Helical" evidence="6">
    <location>
        <begin position="211"/>
        <end position="233"/>
    </location>
</feature>
<dbReference type="Proteomes" id="UP000199026">
    <property type="component" value="Unassembled WGS sequence"/>
</dbReference>
<dbReference type="SUPFAM" id="SSF103473">
    <property type="entry name" value="MFS general substrate transporter"/>
    <property type="match status" value="1"/>
</dbReference>
<keyword evidence="4 6" id="KW-1133">Transmembrane helix</keyword>
<feature type="domain" description="Major facilitator superfamily (MFS) profile" evidence="7">
    <location>
        <begin position="11"/>
        <end position="399"/>
    </location>
</feature>
<dbReference type="AlphaFoldDB" id="A0A1H3KWW5"/>
<feature type="transmembrane region" description="Helical" evidence="6">
    <location>
        <begin position="253"/>
        <end position="273"/>
    </location>
</feature>
<dbReference type="Gene3D" id="1.20.1720.10">
    <property type="entry name" value="Multidrug resistance protein D"/>
    <property type="match status" value="1"/>
</dbReference>
<proteinExistence type="predicted"/>
<dbReference type="PANTHER" id="PTHR23502">
    <property type="entry name" value="MAJOR FACILITATOR SUPERFAMILY"/>
    <property type="match status" value="1"/>
</dbReference>
<evidence type="ECO:0000256" key="3">
    <source>
        <dbReference type="ARBA" id="ARBA00022692"/>
    </source>
</evidence>
<accession>A0A1H3KWW5</accession>
<dbReference type="GO" id="GO:0140115">
    <property type="term" value="P:export across plasma membrane"/>
    <property type="evidence" value="ECO:0007669"/>
    <property type="project" value="UniProtKB-ARBA"/>
</dbReference>
<gene>
    <name evidence="8" type="ORF">SAMN05444486_102809</name>
</gene>
<evidence type="ECO:0000313" key="8">
    <source>
        <dbReference type="EMBL" id="SDY56737.1"/>
    </source>
</evidence>
<keyword evidence="3 6" id="KW-0812">Transmembrane</keyword>
<name>A0A1H3KWW5_9RHOB</name>
<dbReference type="InterPro" id="IPR036259">
    <property type="entry name" value="MFS_trans_sf"/>
</dbReference>
<dbReference type="CDD" id="cd17320">
    <property type="entry name" value="MFS_MdfA_MDR_like"/>
    <property type="match status" value="1"/>
</dbReference>
<dbReference type="PROSITE" id="PS50850">
    <property type="entry name" value="MFS"/>
    <property type="match status" value="1"/>
</dbReference>
<dbReference type="EMBL" id="FNPR01000002">
    <property type="protein sequence ID" value="SDY56737.1"/>
    <property type="molecule type" value="Genomic_DNA"/>
</dbReference>
<dbReference type="GO" id="GO:0022857">
    <property type="term" value="F:transmembrane transporter activity"/>
    <property type="evidence" value="ECO:0007669"/>
    <property type="project" value="InterPro"/>
</dbReference>
<keyword evidence="9" id="KW-1185">Reference proteome</keyword>
<dbReference type="OrthoDB" id="9800416at2"/>
<reference evidence="8 9" key="1">
    <citation type="submission" date="2016-10" db="EMBL/GenBank/DDBJ databases">
        <authorList>
            <person name="de Groot N.N."/>
        </authorList>
    </citation>
    <scope>NUCLEOTIDE SEQUENCE [LARGE SCALE GENOMIC DNA]</scope>
    <source>
        <strain evidence="8 9">DSM 24677</strain>
    </source>
</reference>
<feature type="transmembrane region" description="Helical" evidence="6">
    <location>
        <begin position="167"/>
        <end position="186"/>
    </location>
</feature>
<feature type="transmembrane region" description="Helical" evidence="6">
    <location>
        <begin position="103"/>
        <end position="124"/>
    </location>
</feature>
<evidence type="ECO:0000256" key="1">
    <source>
        <dbReference type="ARBA" id="ARBA00004141"/>
    </source>
</evidence>
<evidence type="ECO:0000313" key="9">
    <source>
        <dbReference type="Proteomes" id="UP000199026"/>
    </source>
</evidence>
<feature type="transmembrane region" description="Helical" evidence="6">
    <location>
        <begin position="308"/>
        <end position="331"/>
    </location>
</feature>
<feature type="transmembrane region" description="Helical" evidence="6">
    <location>
        <begin position="45"/>
        <end position="66"/>
    </location>
</feature>
<dbReference type="InterPro" id="IPR011701">
    <property type="entry name" value="MFS"/>
</dbReference>
<evidence type="ECO:0000256" key="5">
    <source>
        <dbReference type="ARBA" id="ARBA00023136"/>
    </source>
</evidence>
<dbReference type="RefSeq" id="WP_089891169.1">
    <property type="nucleotide sequence ID" value="NZ_CALJFH010000033.1"/>
</dbReference>
<dbReference type="GeneID" id="78124869"/>
<dbReference type="GO" id="GO:0005886">
    <property type="term" value="C:plasma membrane"/>
    <property type="evidence" value="ECO:0007669"/>
    <property type="project" value="TreeGrafter"/>
</dbReference>
<comment type="subcellular location">
    <subcellularLocation>
        <location evidence="1">Membrane</location>
        <topology evidence="1">Multi-pass membrane protein</topology>
    </subcellularLocation>
</comment>
<dbReference type="PANTHER" id="PTHR23502:SF132">
    <property type="entry name" value="POLYAMINE TRANSPORTER 2-RELATED"/>
    <property type="match status" value="1"/>
</dbReference>
<evidence type="ECO:0000256" key="4">
    <source>
        <dbReference type="ARBA" id="ARBA00022989"/>
    </source>
</evidence>
<feature type="transmembrane region" description="Helical" evidence="6">
    <location>
        <begin position="12"/>
        <end position="33"/>
    </location>
</feature>
<feature type="transmembrane region" description="Helical" evidence="6">
    <location>
        <begin position="280"/>
        <end position="302"/>
    </location>
</feature>
<dbReference type="Pfam" id="PF07690">
    <property type="entry name" value="MFS_1"/>
    <property type="match status" value="1"/>
</dbReference>
<organism evidence="8 9">
    <name type="scientific">Lentibacter algarum</name>
    <dbReference type="NCBI Taxonomy" id="576131"/>
    <lineage>
        <taxon>Bacteria</taxon>
        <taxon>Pseudomonadati</taxon>
        <taxon>Pseudomonadota</taxon>
        <taxon>Alphaproteobacteria</taxon>
        <taxon>Rhodobacterales</taxon>
        <taxon>Roseobacteraceae</taxon>
        <taxon>Lentibacter</taxon>
    </lineage>
</organism>
<feature type="transmembrane region" description="Helical" evidence="6">
    <location>
        <begin position="78"/>
        <end position="97"/>
    </location>
</feature>
<feature type="transmembrane region" description="Helical" evidence="6">
    <location>
        <begin position="343"/>
        <end position="369"/>
    </location>
</feature>
<dbReference type="STRING" id="576131.SAMN05444486_102809"/>
<protein>
    <submittedName>
        <fullName evidence="8">MFS transporter, DHA1 family, bicyclomycin/chloramphenicol resistance protein</fullName>
    </submittedName>
</protein>
<feature type="transmembrane region" description="Helical" evidence="6">
    <location>
        <begin position="136"/>
        <end position="161"/>
    </location>
</feature>
<evidence type="ECO:0000256" key="6">
    <source>
        <dbReference type="SAM" id="Phobius"/>
    </source>
</evidence>
<dbReference type="GO" id="GO:0042908">
    <property type="term" value="P:xenobiotic transport"/>
    <property type="evidence" value="ECO:0007669"/>
    <property type="project" value="UniProtKB-ARBA"/>
</dbReference>
<dbReference type="InterPro" id="IPR020846">
    <property type="entry name" value="MFS_dom"/>
</dbReference>
<dbReference type="PROSITE" id="PS00216">
    <property type="entry name" value="SUGAR_TRANSPORT_1"/>
    <property type="match status" value="1"/>
</dbReference>
<feature type="transmembrane region" description="Helical" evidence="6">
    <location>
        <begin position="375"/>
        <end position="394"/>
    </location>
</feature>
<keyword evidence="5 6" id="KW-0472">Membrane</keyword>
<dbReference type="InterPro" id="IPR005829">
    <property type="entry name" value="Sugar_transporter_CS"/>
</dbReference>
<keyword evidence="2" id="KW-0813">Transport</keyword>
<evidence type="ECO:0000256" key="2">
    <source>
        <dbReference type="ARBA" id="ARBA00022448"/>
    </source>
</evidence>
<sequence>MSEIRMSKAEFIGLMAMMFAMTAFSIDAMLPALPQIGEELSPENLNAAQLILTAFVLGMGIGTFFTGPLSDSFGRKPVIYAGIVLYMVGAVLAWAAQTLELVLAARLVQGLGIAGPRVVSIAIIRDLFSGRQMAKLVSIVMMIFTLVPAIAPLIGAGIIALTGWRGIFAAFIIFAFLVTGWFGLRLEETLPKEERRPFEASKLKGALKDMLSYPVVRSVIVVQTLCFAVLFAALSSVQQIYDITFQRAESFPYWFGLVAILAGSASIVNAMLVVRLGMQFLTTVTLVLQVALSACMILLTFLSLPVDVYFGLFVFWQFSLFAMAGLTLGNLNAMAMEPLGHIAGLAASILGGTSTVFAMAFAIPIGLAFDGTPRPAAIGVFLLCVVALVFMLKLERTPRVQHGRKANRNI</sequence>
<evidence type="ECO:0000259" key="7">
    <source>
        <dbReference type="PROSITE" id="PS50850"/>
    </source>
</evidence>